<gene>
    <name evidence="2" type="ORF">HMPREF9997_01847</name>
</gene>
<evidence type="ECO:0000313" key="3">
    <source>
        <dbReference type="Proteomes" id="UP000010445"/>
    </source>
</evidence>
<dbReference type="Proteomes" id="UP000010445">
    <property type="component" value="Unassembled WGS sequence"/>
</dbReference>
<evidence type="ECO:0000313" key="2">
    <source>
        <dbReference type="EMBL" id="EKX89376.1"/>
    </source>
</evidence>
<dbReference type="AlphaFoldDB" id="L1MEN2"/>
<accession>L1MEN2</accession>
<protein>
    <submittedName>
        <fullName evidence="2">Uncharacterized protein</fullName>
    </submittedName>
</protein>
<feature type="region of interest" description="Disordered" evidence="1">
    <location>
        <begin position="1"/>
        <end position="62"/>
    </location>
</feature>
<proteinExistence type="predicted"/>
<feature type="compositionally biased region" description="Basic residues" evidence="1">
    <location>
        <begin position="13"/>
        <end position="22"/>
    </location>
</feature>
<dbReference type="HOGENOM" id="CLU_2896433_0_0_11"/>
<dbReference type="EMBL" id="AMEM01000024">
    <property type="protein sequence ID" value="EKX89376.1"/>
    <property type="molecule type" value="Genomic_DNA"/>
</dbReference>
<evidence type="ECO:0000256" key="1">
    <source>
        <dbReference type="SAM" id="MobiDB-lite"/>
    </source>
</evidence>
<name>L1MEN2_9CORY</name>
<organism evidence="2 3">
    <name type="scientific">Corynebacterium durum F0235</name>
    <dbReference type="NCBI Taxonomy" id="1035195"/>
    <lineage>
        <taxon>Bacteria</taxon>
        <taxon>Bacillati</taxon>
        <taxon>Actinomycetota</taxon>
        <taxon>Actinomycetes</taxon>
        <taxon>Mycobacteriales</taxon>
        <taxon>Corynebacteriaceae</taxon>
        <taxon>Corynebacterium</taxon>
    </lineage>
</organism>
<comment type="caution">
    <text evidence="2">The sequence shown here is derived from an EMBL/GenBank/DDBJ whole genome shotgun (WGS) entry which is preliminary data.</text>
</comment>
<sequence length="62" mass="7227">MLHAPRLPTLANKVHRQVRKHPFFQPSDRPTLHKRHSGLEELARSPGNDDERKQTEEGKLHT</sequence>
<reference evidence="2 3" key="1">
    <citation type="submission" date="2012-05" db="EMBL/GenBank/DDBJ databases">
        <authorList>
            <person name="Weinstock G."/>
            <person name="Sodergren E."/>
            <person name="Lobos E.A."/>
            <person name="Fulton L."/>
            <person name="Fulton R."/>
            <person name="Courtney L."/>
            <person name="Fronick C."/>
            <person name="O'Laughlin M."/>
            <person name="Godfrey J."/>
            <person name="Wilson R.M."/>
            <person name="Miner T."/>
            <person name="Farmer C."/>
            <person name="Delehaunty K."/>
            <person name="Cordes M."/>
            <person name="Minx P."/>
            <person name="Tomlinson C."/>
            <person name="Chen J."/>
            <person name="Wollam A."/>
            <person name="Pepin K.H."/>
            <person name="Bhonagiri V."/>
            <person name="Zhang X."/>
            <person name="Suruliraj S."/>
            <person name="Warren W."/>
            <person name="Mitreva M."/>
            <person name="Mardis E.R."/>
            <person name="Wilson R.K."/>
        </authorList>
    </citation>
    <scope>NUCLEOTIDE SEQUENCE [LARGE SCALE GENOMIC DNA]</scope>
    <source>
        <strain evidence="2 3">F0235</strain>
    </source>
</reference>
<feature type="compositionally biased region" description="Basic and acidic residues" evidence="1">
    <location>
        <begin position="37"/>
        <end position="62"/>
    </location>
</feature>
<keyword evidence="3" id="KW-1185">Reference proteome</keyword>